<keyword evidence="1" id="KW-0328">Glycosyltransferase</keyword>
<comment type="caution">
    <text evidence="1">The sequence shown here is derived from an EMBL/GenBank/DDBJ whole genome shotgun (WGS) entry which is preliminary data.</text>
</comment>
<gene>
    <name evidence="1" type="primary">mshA_4</name>
    <name evidence="1" type="ORF">FVB9532_02615</name>
</gene>
<protein>
    <submittedName>
        <fullName evidence="1">D-inositol 3-phosphate glycosyltransferase</fullName>
        <ecNumber evidence="1">2.4.1.250</ecNumber>
    </submittedName>
</protein>
<organism evidence="1 2">
    <name type="scientific">Mesonia oceanica</name>
    <dbReference type="NCBI Taxonomy" id="2687242"/>
    <lineage>
        <taxon>Bacteria</taxon>
        <taxon>Pseudomonadati</taxon>
        <taxon>Bacteroidota</taxon>
        <taxon>Flavobacteriia</taxon>
        <taxon>Flavobacteriales</taxon>
        <taxon>Flavobacteriaceae</taxon>
        <taxon>Mesonia</taxon>
    </lineage>
</organism>
<proteinExistence type="predicted"/>
<accession>A0AC61YD34</accession>
<keyword evidence="1" id="KW-0808">Transferase</keyword>
<name>A0AC61YD34_9FLAO</name>
<reference evidence="1" key="1">
    <citation type="submission" date="2019-09" db="EMBL/GenBank/DDBJ databases">
        <authorList>
            <person name="Rodrigo-Torres L."/>
            <person name="Arahal R. D."/>
            <person name="Lucena T."/>
        </authorList>
    </citation>
    <scope>NUCLEOTIDE SEQUENCE</scope>
    <source>
        <strain evidence="1">ISS653</strain>
    </source>
</reference>
<dbReference type="Proteomes" id="UP000356253">
    <property type="component" value="Unassembled WGS sequence"/>
</dbReference>
<keyword evidence="2" id="KW-1185">Reference proteome</keyword>
<dbReference type="EMBL" id="CABVMM010000010">
    <property type="protein sequence ID" value="VVV01325.1"/>
    <property type="molecule type" value="Genomic_DNA"/>
</dbReference>
<evidence type="ECO:0000313" key="1">
    <source>
        <dbReference type="EMBL" id="VVV01325.1"/>
    </source>
</evidence>
<dbReference type="EC" id="2.4.1.250" evidence="1"/>
<sequence length="388" mass="44296">MKLGLVLAQPPGYSETFFNSKIKGLQHYGFQVTLFCQTNANQFSLCEVKTFPGKSKNPFILILSFLKVFISLIPHFDRVLKWYRLEKNKGIIEFMTKVYLNAPLLKADLDWLHFGFVTMALGRESISKAIGAKMAVSFRGYDINVYPKKFPGCYSKVWDNVNQVHSISHYLEKEALSLGMSPGTPVKIITPAVDLKNINNKFSVANKATIKIVTIARLTWIKGIDFLIEAAAILHEKNINFEWIIIGEGSVPQRERYLYHIFERKLTKKVFLVGKKSHAETINLVNEADYYIQTSLNEGFCNAVLEAQALGKLCIAFNTGGLSENILDNKTGWLVNNFDSRKLIEKLVKIINLPEAKKYEIAIAAKNRVEEQFNIEKQQEEFVQFYKF</sequence>
<evidence type="ECO:0000313" key="2">
    <source>
        <dbReference type="Proteomes" id="UP000356253"/>
    </source>
</evidence>